<evidence type="ECO:0000256" key="1">
    <source>
        <dbReference type="SAM" id="MobiDB-lite"/>
    </source>
</evidence>
<keyword evidence="4" id="KW-1185">Reference proteome</keyword>
<evidence type="ECO:0000313" key="3">
    <source>
        <dbReference type="EMBL" id="MFD1226268.1"/>
    </source>
</evidence>
<keyword evidence="2" id="KW-0732">Signal</keyword>
<dbReference type="EMBL" id="JBHTMA010000014">
    <property type="protein sequence ID" value="MFD1226268.1"/>
    <property type="molecule type" value="Genomic_DNA"/>
</dbReference>
<sequence>MFNKMVLISGAMMLTALTAHAQDTKPAEQPATTTETPAVTTPDSVNPAAPVAGSNSFTEDQAKVRMVDEGYTDITNLKLSDDGIWKADAMKNNTKVTVNLDYQGNITAK</sequence>
<organism evidence="3 4">
    <name type="scientific">Pseudochrobactrum kiredjianiae</name>
    <dbReference type="NCBI Taxonomy" id="386305"/>
    <lineage>
        <taxon>Bacteria</taxon>
        <taxon>Pseudomonadati</taxon>
        <taxon>Pseudomonadota</taxon>
        <taxon>Alphaproteobacteria</taxon>
        <taxon>Hyphomicrobiales</taxon>
        <taxon>Brucellaceae</taxon>
        <taxon>Pseudochrobactrum</taxon>
    </lineage>
</organism>
<feature type="compositionally biased region" description="Low complexity" evidence="1">
    <location>
        <begin position="27"/>
        <end position="42"/>
    </location>
</feature>
<accession>A0ABW3UZD7</accession>
<gene>
    <name evidence="3" type="ORF">ACFQ35_03675</name>
</gene>
<proteinExistence type="predicted"/>
<feature type="region of interest" description="Disordered" evidence="1">
    <location>
        <begin position="21"/>
        <end position="57"/>
    </location>
</feature>
<feature type="chain" id="PRO_5046951448" evidence="2">
    <location>
        <begin position="22"/>
        <end position="109"/>
    </location>
</feature>
<protein>
    <submittedName>
        <fullName evidence="3">PepSY domain-containing protein</fullName>
    </submittedName>
</protein>
<dbReference type="Proteomes" id="UP001597263">
    <property type="component" value="Unassembled WGS sequence"/>
</dbReference>
<feature type="signal peptide" evidence="2">
    <location>
        <begin position="1"/>
        <end position="21"/>
    </location>
</feature>
<name>A0ABW3UZD7_9HYPH</name>
<reference evidence="4" key="1">
    <citation type="journal article" date="2019" name="Int. J. Syst. Evol. Microbiol.">
        <title>The Global Catalogue of Microorganisms (GCM) 10K type strain sequencing project: providing services to taxonomists for standard genome sequencing and annotation.</title>
        <authorList>
            <consortium name="The Broad Institute Genomics Platform"/>
            <consortium name="The Broad Institute Genome Sequencing Center for Infectious Disease"/>
            <person name="Wu L."/>
            <person name="Ma J."/>
        </authorList>
    </citation>
    <scope>NUCLEOTIDE SEQUENCE [LARGE SCALE GENOMIC DNA]</scope>
    <source>
        <strain evidence="4">CCUG 49584</strain>
    </source>
</reference>
<dbReference type="RefSeq" id="WP_213600383.1">
    <property type="nucleotide sequence ID" value="NZ_JAUCBM010000035.1"/>
</dbReference>
<evidence type="ECO:0000256" key="2">
    <source>
        <dbReference type="SAM" id="SignalP"/>
    </source>
</evidence>
<comment type="caution">
    <text evidence="3">The sequence shown here is derived from an EMBL/GenBank/DDBJ whole genome shotgun (WGS) entry which is preliminary data.</text>
</comment>
<evidence type="ECO:0000313" key="4">
    <source>
        <dbReference type="Proteomes" id="UP001597263"/>
    </source>
</evidence>